<dbReference type="EMBL" id="JBEVCJ010000014">
    <property type="protein sequence ID" value="MET1255885.1"/>
    <property type="molecule type" value="Genomic_DNA"/>
</dbReference>
<dbReference type="PANTHER" id="PTHR37418:SF2">
    <property type="entry name" value="3-KETO-5-AMINOHEXANOATE CLEAVAGE ENZYME"/>
    <property type="match status" value="1"/>
</dbReference>
<dbReference type="Gene3D" id="3.20.20.70">
    <property type="entry name" value="Aldolase class I"/>
    <property type="match status" value="1"/>
</dbReference>
<gene>
    <name evidence="5" type="ORF">ABVT43_12165</name>
</gene>
<keyword evidence="3" id="KW-0479">Metal-binding</keyword>
<dbReference type="Proteomes" id="UP001548189">
    <property type="component" value="Unassembled WGS sequence"/>
</dbReference>
<sequence length="296" mass="31553">MARKTILTCAVTGNITTREQHPGLPVTPAEIAQASIDAARAGAAVVHIHARDIETGKGSMSLSLYQEIVARIQAADVNPIINLTTGEGGRFIPDEFNPQLAAPGSTLCEPGKRIEHVVQLKTELCTLDLNTMISGQAAVINTPKNIEVMANGIYGAGVKPEIELFGLGDLHLAIDLIAQGVIQQPTMFSIVLGVKYGAMPTPETLFFMASQLPDNCQWSAFGLGRHEFPLLVQSWLLGGHIRVGLEDNVYISKGVLARDNAQLVEKAVNLIENLGGSIATSNEARQMLGLSSSIPD</sequence>
<reference evidence="5 6" key="1">
    <citation type="submission" date="2024-06" db="EMBL/GenBank/DDBJ databases">
        <authorList>
            <person name="Li F."/>
        </authorList>
    </citation>
    <scope>NUCLEOTIDE SEQUENCE [LARGE SCALE GENOMIC DNA]</scope>
    <source>
        <strain evidence="5 6">GXAS 311</strain>
    </source>
</reference>
<proteinExistence type="predicted"/>
<keyword evidence="6" id="KW-1185">Reference proteome</keyword>
<keyword evidence="2" id="KW-0808">Transferase</keyword>
<comment type="caution">
    <text evidence="5">The sequence shown here is derived from an EMBL/GenBank/DDBJ whole genome shotgun (WGS) entry which is preliminary data.</text>
</comment>
<dbReference type="Pfam" id="PF05853">
    <property type="entry name" value="BKACE"/>
    <property type="match status" value="1"/>
</dbReference>
<keyword evidence="4" id="KW-0862">Zinc</keyword>
<evidence type="ECO:0000313" key="5">
    <source>
        <dbReference type="EMBL" id="MET1255885.1"/>
    </source>
</evidence>
<dbReference type="InterPro" id="IPR008567">
    <property type="entry name" value="BKACE"/>
</dbReference>
<name>A0ABV2BVA5_9GAMM</name>
<comment type="cofactor">
    <cofactor evidence="1">
        <name>Zn(2+)</name>
        <dbReference type="ChEBI" id="CHEBI:29105"/>
    </cofactor>
</comment>
<evidence type="ECO:0000256" key="3">
    <source>
        <dbReference type="ARBA" id="ARBA00022723"/>
    </source>
</evidence>
<accession>A0ABV2BVA5</accession>
<evidence type="ECO:0000256" key="1">
    <source>
        <dbReference type="ARBA" id="ARBA00001947"/>
    </source>
</evidence>
<dbReference type="RefSeq" id="WP_353896471.1">
    <property type="nucleotide sequence ID" value="NZ_JBEVCJ010000014.1"/>
</dbReference>
<dbReference type="InterPro" id="IPR013785">
    <property type="entry name" value="Aldolase_TIM"/>
</dbReference>
<organism evidence="5 6">
    <name type="scientific">Aliikangiella maris</name>
    <dbReference type="NCBI Taxonomy" id="3162458"/>
    <lineage>
        <taxon>Bacteria</taxon>
        <taxon>Pseudomonadati</taxon>
        <taxon>Pseudomonadota</taxon>
        <taxon>Gammaproteobacteria</taxon>
        <taxon>Oceanospirillales</taxon>
        <taxon>Pleioneaceae</taxon>
        <taxon>Aliikangiella</taxon>
    </lineage>
</organism>
<dbReference type="PANTHER" id="PTHR37418">
    <property type="entry name" value="3-KETO-5-AMINOHEXANOATE CLEAVAGE ENZYME-RELATED"/>
    <property type="match status" value="1"/>
</dbReference>
<evidence type="ECO:0000313" key="6">
    <source>
        <dbReference type="Proteomes" id="UP001548189"/>
    </source>
</evidence>
<evidence type="ECO:0000256" key="4">
    <source>
        <dbReference type="ARBA" id="ARBA00022833"/>
    </source>
</evidence>
<evidence type="ECO:0000256" key="2">
    <source>
        <dbReference type="ARBA" id="ARBA00022679"/>
    </source>
</evidence>
<protein>
    <submittedName>
        <fullName evidence="5">3-keto-5-aminohexanoate cleavage protein</fullName>
    </submittedName>
</protein>